<proteinExistence type="inferred from homology"/>
<evidence type="ECO:0000256" key="5">
    <source>
        <dbReference type="ARBA" id="ARBA00023002"/>
    </source>
</evidence>
<dbReference type="RefSeq" id="WP_073373501.1">
    <property type="nucleotide sequence ID" value="NZ_FQXS01000003.1"/>
</dbReference>
<evidence type="ECO:0000313" key="7">
    <source>
        <dbReference type="EMBL" id="SHH51023.1"/>
    </source>
</evidence>
<evidence type="ECO:0000256" key="1">
    <source>
        <dbReference type="ARBA" id="ARBA00001917"/>
    </source>
</evidence>
<dbReference type="STRING" id="1121409.SAMN02745124_00762"/>
<evidence type="ECO:0000256" key="2">
    <source>
        <dbReference type="ARBA" id="ARBA00007118"/>
    </source>
</evidence>
<comment type="similarity">
    <text evidence="2">Belongs to the nitroreductase family.</text>
</comment>
<dbReference type="CDD" id="cd02151">
    <property type="entry name" value="nitroreductase"/>
    <property type="match status" value="1"/>
</dbReference>
<comment type="cofactor">
    <cofactor evidence="1">
        <name>FMN</name>
        <dbReference type="ChEBI" id="CHEBI:58210"/>
    </cofactor>
</comment>
<accession>A0A1M5TKY3</accession>
<keyword evidence="5" id="KW-0560">Oxidoreductase</keyword>
<dbReference type="SUPFAM" id="SSF55469">
    <property type="entry name" value="FMN-dependent nitroreductase-like"/>
    <property type="match status" value="1"/>
</dbReference>
<dbReference type="EMBL" id="FQXS01000003">
    <property type="protein sequence ID" value="SHH51023.1"/>
    <property type="molecule type" value="Genomic_DNA"/>
</dbReference>
<dbReference type="Gene3D" id="3.40.109.10">
    <property type="entry name" value="NADH Oxidase"/>
    <property type="match status" value="1"/>
</dbReference>
<name>A0A1M5TKY3_9BACT</name>
<feature type="domain" description="Nitroreductase" evidence="6">
    <location>
        <begin position="89"/>
        <end position="150"/>
    </location>
</feature>
<evidence type="ECO:0000256" key="4">
    <source>
        <dbReference type="ARBA" id="ARBA00022643"/>
    </source>
</evidence>
<evidence type="ECO:0000259" key="6">
    <source>
        <dbReference type="Pfam" id="PF00881"/>
    </source>
</evidence>
<organism evidence="7 8">
    <name type="scientific">Desulfofustis glycolicus DSM 9705</name>
    <dbReference type="NCBI Taxonomy" id="1121409"/>
    <lineage>
        <taxon>Bacteria</taxon>
        <taxon>Pseudomonadati</taxon>
        <taxon>Thermodesulfobacteriota</taxon>
        <taxon>Desulfobulbia</taxon>
        <taxon>Desulfobulbales</taxon>
        <taxon>Desulfocapsaceae</taxon>
        <taxon>Desulfofustis</taxon>
    </lineage>
</organism>
<feature type="domain" description="Nitroreductase" evidence="6">
    <location>
        <begin position="6"/>
        <end position="63"/>
    </location>
</feature>
<gene>
    <name evidence="7" type="ORF">SAMN02745124_00762</name>
</gene>
<dbReference type="GO" id="GO:0016491">
    <property type="term" value="F:oxidoreductase activity"/>
    <property type="evidence" value="ECO:0007669"/>
    <property type="project" value="UniProtKB-KW"/>
</dbReference>
<dbReference type="AlphaFoldDB" id="A0A1M5TKY3"/>
<reference evidence="7 8" key="1">
    <citation type="submission" date="2016-11" db="EMBL/GenBank/DDBJ databases">
        <authorList>
            <person name="Jaros S."/>
            <person name="Januszkiewicz K."/>
            <person name="Wedrychowicz H."/>
        </authorList>
    </citation>
    <scope>NUCLEOTIDE SEQUENCE [LARGE SCALE GENOMIC DNA]</scope>
    <source>
        <strain evidence="7 8">DSM 9705</strain>
    </source>
</reference>
<keyword evidence="4" id="KW-0288">FMN</keyword>
<dbReference type="InterPro" id="IPR000415">
    <property type="entry name" value="Nitroreductase-like"/>
</dbReference>
<sequence length="177" mass="19814">MFIDLLRSRRSIRQFEKRPVDQEKIDMLIEAALRAPTSRGLNPWEFIFVTEPDTLEKLAGAKAHGSSFVKNGALAVVVCAHPEKSDVWVEDTAIASIILHLAAADLGLGSCWVQIRKRDHDDQTTAEDYVKNLLCLDPSLVVEAVIAIGYPAETKGGHDRTKLLDERISFERYGEKR</sequence>
<dbReference type="InterPro" id="IPR029479">
    <property type="entry name" value="Nitroreductase"/>
</dbReference>
<keyword evidence="3" id="KW-0285">Flavoprotein</keyword>
<dbReference type="OrthoDB" id="9809288at2"/>
<dbReference type="PANTHER" id="PTHR43673:SF2">
    <property type="entry name" value="NITROREDUCTASE"/>
    <property type="match status" value="1"/>
</dbReference>
<keyword evidence="8" id="KW-1185">Reference proteome</keyword>
<dbReference type="Proteomes" id="UP000184139">
    <property type="component" value="Unassembled WGS sequence"/>
</dbReference>
<evidence type="ECO:0000313" key="8">
    <source>
        <dbReference type="Proteomes" id="UP000184139"/>
    </source>
</evidence>
<dbReference type="PANTHER" id="PTHR43673">
    <property type="entry name" value="NAD(P)H NITROREDUCTASE YDGI-RELATED"/>
    <property type="match status" value="1"/>
</dbReference>
<dbReference type="Pfam" id="PF00881">
    <property type="entry name" value="Nitroreductase"/>
    <property type="match status" value="2"/>
</dbReference>
<protein>
    <submittedName>
        <fullName evidence="7">Nitroreductase</fullName>
    </submittedName>
</protein>
<evidence type="ECO:0000256" key="3">
    <source>
        <dbReference type="ARBA" id="ARBA00022630"/>
    </source>
</evidence>